<evidence type="ECO:0000256" key="2">
    <source>
        <dbReference type="ARBA" id="ARBA00022448"/>
    </source>
</evidence>
<protein>
    <submittedName>
        <fullName evidence="9">Potassium uptake protein, TrkH family</fullName>
    </submittedName>
</protein>
<keyword evidence="4 8" id="KW-0812">Transmembrane</keyword>
<feature type="transmembrane region" description="Helical" evidence="8">
    <location>
        <begin position="83"/>
        <end position="102"/>
    </location>
</feature>
<feature type="transmembrane region" description="Helical" evidence="8">
    <location>
        <begin position="328"/>
        <end position="348"/>
    </location>
</feature>
<evidence type="ECO:0000256" key="5">
    <source>
        <dbReference type="ARBA" id="ARBA00022989"/>
    </source>
</evidence>
<evidence type="ECO:0000256" key="1">
    <source>
        <dbReference type="ARBA" id="ARBA00004651"/>
    </source>
</evidence>
<sequence>MNFPKHQKWEKIEQRLASLQKFSFWLSLFAVCLIIFDIGFTHRSETELYLTDFYLIALLIGSTTILVRYTISKEKFPVKVRFFDGTIFILNLLLVLIKLDLLLETFPFLSFFNNMGWLYLALLIYFIREFSARRINFNRELLNPAQLFIASFLGMILVGTLLLMLPRATHEGISALNALFTATSAVCVTGLIVVDTGTYFTNLGQTIILILIQMGGLGIMTFASYFSYFFRGKSSYEHQIMLKDMTNSEKIGEVFSVLKKIVLLTFAIELVGALFIFISLEPGIVRGFFNQVFFSIFHSISGFCNAGFSTLENSLYEPEFRFNYPLQLIIVSLFILGGIGFPILFNVYKYFTYYFRNQYAKWKHPANSVYTPWVISLNTRIVLATTSILLVVGTVLFYFFEYDNTLAEHTGFGKLVVSLFGAATPRTAGFNSVDTSALNFPTIMIVFILMWIGASPGSTGGGIKTSTFALTTLNFLSLGRGKNRVEVFRREISDLSIRRAFAIISLSLMVIGTSIFLIASFDEEKTLLSIAFECFSAYSTVGLSIGITPELSSASKVVIIATMFIGRVSMLTILIALLRRVKYLSYRYPQEEILMN</sequence>
<dbReference type="Pfam" id="PF02386">
    <property type="entry name" value="TrkH"/>
    <property type="match status" value="1"/>
</dbReference>
<evidence type="ECO:0000256" key="3">
    <source>
        <dbReference type="ARBA" id="ARBA00022475"/>
    </source>
</evidence>
<feature type="transmembrane region" description="Helical" evidence="8">
    <location>
        <begin position="261"/>
        <end position="280"/>
    </location>
</feature>
<feature type="transmembrane region" description="Helical" evidence="8">
    <location>
        <begin position="436"/>
        <end position="454"/>
    </location>
</feature>
<dbReference type="AlphaFoldDB" id="A0A285X080"/>
<dbReference type="GO" id="GO:0005886">
    <property type="term" value="C:plasma membrane"/>
    <property type="evidence" value="ECO:0007669"/>
    <property type="project" value="UniProtKB-SubCell"/>
</dbReference>
<dbReference type="GO" id="GO:0008324">
    <property type="term" value="F:monoatomic cation transmembrane transporter activity"/>
    <property type="evidence" value="ECO:0007669"/>
    <property type="project" value="InterPro"/>
</dbReference>
<evidence type="ECO:0000256" key="7">
    <source>
        <dbReference type="ARBA" id="ARBA00023136"/>
    </source>
</evidence>
<accession>A0A285X080</accession>
<dbReference type="PANTHER" id="PTHR32024:SF1">
    <property type="entry name" value="KTR SYSTEM POTASSIUM UPTAKE PROTEIN B"/>
    <property type="match status" value="1"/>
</dbReference>
<keyword evidence="3" id="KW-1003">Cell membrane</keyword>
<evidence type="ECO:0000256" key="6">
    <source>
        <dbReference type="ARBA" id="ARBA00023065"/>
    </source>
</evidence>
<name>A0A285X080_9FLAO</name>
<dbReference type="PANTHER" id="PTHR32024">
    <property type="entry name" value="TRK SYSTEM POTASSIUM UPTAKE PROTEIN TRKG-RELATED"/>
    <property type="match status" value="1"/>
</dbReference>
<evidence type="ECO:0000313" key="10">
    <source>
        <dbReference type="Proteomes" id="UP000219193"/>
    </source>
</evidence>
<gene>
    <name evidence="9" type="ORF">SAMN06296241_0249</name>
</gene>
<dbReference type="RefSeq" id="WP_097054533.1">
    <property type="nucleotide sequence ID" value="NZ_OCMF01000001.1"/>
</dbReference>
<evidence type="ECO:0000256" key="8">
    <source>
        <dbReference type="SAM" id="Phobius"/>
    </source>
</evidence>
<reference evidence="10" key="1">
    <citation type="submission" date="2017-09" db="EMBL/GenBank/DDBJ databases">
        <authorList>
            <person name="Varghese N."/>
            <person name="Submissions S."/>
        </authorList>
    </citation>
    <scope>NUCLEOTIDE SEQUENCE [LARGE SCALE GENOMIC DNA]</scope>
    <source>
        <strain evidence="10">CGMCC 1.12641</strain>
    </source>
</reference>
<keyword evidence="6" id="KW-0406">Ion transport</keyword>
<keyword evidence="7 8" id="KW-0472">Membrane</keyword>
<keyword evidence="10" id="KW-1185">Reference proteome</keyword>
<keyword evidence="5 8" id="KW-1133">Transmembrane helix</keyword>
<feature type="transmembrane region" description="Helical" evidence="8">
    <location>
        <begin position="21"/>
        <end position="41"/>
    </location>
</feature>
<feature type="transmembrane region" description="Helical" evidence="8">
    <location>
        <begin position="500"/>
        <end position="521"/>
    </location>
</feature>
<dbReference type="Proteomes" id="UP000219193">
    <property type="component" value="Unassembled WGS sequence"/>
</dbReference>
<keyword evidence="2" id="KW-0813">Transport</keyword>
<dbReference type="EMBL" id="OCMF01000001">
    <property type="protein sequence ID" value="SOC78735.1"/>
    <property type="molecule type" value="Genomic_DNA"/>
</dbReference>
<feature type="transmembrane region" description="Helical" evidence="8">
    <location>
        <begin position="287"/>
        <end position="308"/>
    </location>
</feature>
<feature type="transmembrane region" description="Helical" evidence="8">
    <location>
        <begin position="557"/>
        <end position="578"/>
    </location>
</feature>
<comment type="subcellular location">
    <subcellularLocation>
        <location evidence="1">Cell membrane</location>
        <topology evidence="1">Multi-pass membrane protein</topology>
    </subcellularLocation>
</comment>
<organism evidence="9 10">
    <name type="scientific">Salinimicrobium sediminis</name>
    <dbReference type="NCBI Taxonomy" id="1343891"/>
    <lineage>
        <taxon>Bacteria</taxon>
        <taxon>Pseudomonadati</taxon>
        <taxon>Bacteroidota</taxon>
        <taxon>Flavobacteriia</taxon>
        <taxon>Flavobacteriales</taxon>
        <taxon>Flavobacteriaceae</taxon>
        <taxon>Salinimicrobium</taxon>
    </lineage>
</organism>
<dbReference type="OrthoDB" id="9810952at2"/>
<feature type="transmembrane region" description="Helical" evidence="8">
    <location>
        <begin position="53"/>
        <end position="71"/>
    </location>
</feature>
<feature type="transmembrane region" description="Helical" evidence="8">
    <location>
        <begin position="147"/>
        <end position="166"/>
    </location>
</feature>
<feature type="transmembrane region" description="Helical" evidence="8">
    <location>
        <begin position="172"/>
        <end position="194"/>
    </location>
</feature>
<proteinExistence type="predicted"/>
<evidence type="ECO:0000313" key="9">
    <source>
        <dbReference type="EMBL" id="SOC78735.1"/>
    </source>
</evidence>
<feature type="transmembrane region" description="Helical" evidence="8">
    <location>
        <begin position="108"/>
        <end position="127"/>
    </location>
</feature>
<evidence type="ECO:0000256" key="4">
    <source>
        <dbReference type="ARBA" id="ARBA00022692"/>
    </source>
</evidence>
<feature type="transmembrane region" description="Helical" evidence="8">
    <location>
        <begin position="206"/>
        <end position="228"/>
    </location>
</feature>
<feature type="transmembrane region" description="Helical" evidence="8">
    <location>
        <begin position="381"/>
        <end position="400"/>
    </location>
</feature>
<dbReference type="InterPro" id="IPR003445">
    <property type="entry name" value="Cat_transpt"/>
</dbReference>
<dbReference type="GO" id="GO:0030001">
    <property type="term" value="P:metal ion transport"/>
    <property type="evidence" value="ECO:0007669"/>
    <property type="project" value="UniProtKB-ARBA"/>
</dbReference>